<dbReference type="NCBIfam" id="TIGR04222">
    <property type="entry name" value="near_uncomplex"/>
    <property type="match status" value="1"/>
</dbReference>
<keyword evidence="4" id="KW-1185">Reference proteome</keyword>
<dbReference type="InterPro" id="IPR026467">
    <property type="entry name" value="Ser/Gly_Cys_C_dom"/>
</dbReference>
<feature type="transmembrane region" description="Helical" evidence="1">
    <location>
        <begin position="148"/>
        <end position="169"/>
    </location>
</feature>
<feature type="transmembrane region" description="Helical" evidence="1">
    <location>
        <begin position="14"/>
        <end position="35"/>
    </location>
</feature>
<dbReference type="Proteomes" id="UP000199690">
    <property type="component" value="Unassembled WGS sequence"/>
</dbReference>
<sequence>MGFSPEAIEAGPYLAGYAVLLCAASAARVGAYFWAQSRAIARTAPPLGPYDVAAVAGYSNRVVETALAGLVDSGAVTVHPGDPSEFRPRPDAGQRVQDPVQRQVLELLPSHANVHSLVSAFTRTETAAGLRRRMVSAGFRLSYRGRELLTWLTWALLPLAVLTMTVWQWGSKATVLLLFLEVLLSASAAIWWGASLPLTGTRRAKRLRAEIASVERKYQPTNRQKEKEKEKEKEKVPAEAVVRKVREAVTARAGEWGLAPGWIGSATGMVPFLGWSGYSAERGEHLEPQRYWTPGIRGSAPKTGPRRALGWRYRALGAACGVLALGVLFPGMIYLNVFSIPLFLVLSAVGARLAMQGKKHLAADGREVLHTSYAPPVLYLRSFAHDALLERRAPYRSLMTALGSGGSYLEELATAVRRFGTFVAIGNPGNPLPVLGPAHIYVPPEPDPGPDLHRWQAEVLNLMQGASLVLISAGSSEGLRWEFAQAASLMPPERLVVLVPLSREEYARFRERTQMYFRAGLPADPRKRSVRNKEQIHGLIYFDRDWTPHFVAFRRHALLQLHLGRIAIRPSVRRLRNRLAHALYPVFRSNRVGWPGIVVPVPFGRASRHRVVPGLSIARALLLAVALSIAAAVVSSFTGR</sequence>
<dbReference type="EMBL" id="FOME01000006">
    <property type="protein sequence ID" value="SFD81914.1"/>
    <property type="molecule type" value="Genomic_DNA"/>
</dbReference>
<reference evidence="2" key="2">
    <citation type="submission" date="2016-10" db="EMBL/GenBank/DDBJ databases">
        <authorList>
            <person name="de Groot N.N."/>
        </authorList>
    </citation>
    <scope>NUCLEOTIDE SEQUENCE [LARGE SCALE GENOMIC DNA]</scope>
    <source>
        <strain evidence="2">ATCC 20501</strain>
    </source>
</reference>
<feature type="transmembrane region" description="Helical" evidence="1">
    <location>
        <begin position="617"/>
        <end position="637"/>
    </location>
</feature>
<evidence type="ECO:0000256" key="1">
    <source>
        <dbReference type="SAM" id="Phobius"/>
    </source>
</evidence>
<feature type="transmembrane region" description="Helical" evidence="1">
    <location>
        <begin position="311"/>
        <end position="329"/>
    </location>
</feature>
<gene>
    <name evidence="2" type="ORF">SAMN02982929_01380</name>
    <name evidence="3" type="ORF">SAMN05216506_106357</name>
</gene>
<name>A0A1H5X3I1_9PSEU</name>
<dbReference type="EMBL" id="FNVB01000002">
    <property type="protein sequence ID" value="SEG05836.1"/>
    <property type="molecule type" value="Genomic_DNA"/>
</dbReference>
<dbReference type="RefSeq" id="WP_093353684.1">
    <property type="nucleotide sequence ID" value="NZ_FNVB01000002.1"/>
</dbReference>
<feature type="transmembrane region" description="Helical" evidence="1">
    <location>
        <begin position="175"/>
        <end position="198"/>
    </location>
</feature>
<evidence type="ECO:0000313" key="4">
    <source>
        <dbReference type="Proteomes" id="UP000199690"/>
    </source>
</evidence>
<proteinExistence type="predicted"/>
<reference evidence="4 5" key="1">
    <citation type="submission" date="2016-10" db="EMBL/GenBank/DDBJ databases">
        <authorList>
            <person name="Varghese N."/>
            <person name="Submissions S."/>
        </authorList>
    </citation>
    <scope>NUCLEOTIDE SEQUENCE [LARGE SCALE GENOMIC DNA]</scope>
    <source>
        <strain evidence="5">ATCC 20501</strain>
        <strain evidence="3 4">CGMCC 4.3529</strain>
    </source>
</reference>
<dbReference type="AlphaFoldDB" id="A0A1H5X3I1"/>
<dbReference type="Proteomes" id="UP000236729">
    <property type="component" value="Unassembled WGS sequence"/>
</dbReference>
<evidence type="ECO:0000313" key="3">
    <source>
        <dbReference type="EMBL" id="SFD81914.1"/>
    </source>
</evidence>
<evidence type="ECO:0000313" key="2">
    <source>
        <dbReference type="EMBL" id="SEG05836.1"/>
    </source>
</evidence>
<accession>A0A1I1VG66</accession>
<keyword evidence="1" id="KW-0472">Membrane</keyword>
<accession>A0A1H5X3I1</accession>
<protein>
    <submittedName>
        <fullName evidence="2">TIGR04222 domain-containing protein</fullName>
    </submittedName>
</protein>
<keyword evidence="1" id="KW-1133">Transmembrane helix</keyword>
<evidence type="ECO:0000313" key="5">
    <source>
        <dbReference type="Proteomes" id="UP000236729"/>
    </source>
</evidence>
<keyword evidence="1" id="KW-0812">Transmembrane</keyword>
<organism evidence="2 5">
    <name type="scientific">Saccharopolyspora kobensis</name>
    <dbReference type="NCBI Taxonomy" id="146035"/>
    <lineage>
        <taxon>Bacteria</taxon>
        <taxon>Bacillati</taxon>
        <taxon>Actinomycetota</taxon>
        <taxon>Actinomycetes</taxon>
        <taxon>Pseudonocardiales</taxon>
        <taxon>Pseudonocardiaceae</taxon>
        <taxon>Saccharopolyspora</taxon>
    </lineage>
</organism>